<evidence type="ECO:0000313" key="2">
    <source>
        <dbReference type="Proteomes" id="UP000276133"/>
    </source>
</evidence>
<gene>
    <name evidence="1" type="ORF">BpHYR1_036391</name>
</gene>
<evidence type="ECO:0000313" key="1">
    <source>
        <dbReference type="EMBL" id="RNA37409.1"/>
    </source>
</evidence>
<comment type="caution">
    <text evidence="1">The sequence shown here is derived from an EMBL/GenBank/DDBJ whole genome shotgun (WGS) entry which is preliminary data.</text>
</comment>
<dbReference type="Proteomes" id="UP000276133">
    <property type="component" value="Unassembled WGS sequence"/>
</dbReference>
<accession>A0A3M7SNU4</accession>
<proteinExistence type="predicted"/>
<sequence length="84" mass="9467">MGKEIMICGFLHQAKKLSNFSIKKNLQNRPASKNSAHLFVSFLYGFHDKSIMLVDLDSSMKGISLRLKPKKPMFSSNVLSKPPN</sequence>
<organism evidence="1 2">
    <name type="scientific">Brachionus plicatilis</name>
    <name type="common">Marine rotifer</name>
    <name type="synonym">Brachionus muelleri</name>
    <dbReference type="NCBI Taxonomy" id="10195"/>
    <lineage>
        <taxon>Eukaryota</taxon>
        <taxon>Metazoa</taxon>
        <taxon>Spiralia</taxon>
        <taxon>Gnathifera</taxon>
        <taxon>Rotifera</taxon>
        <taxon>Eurotatoria</taxon>
        <taxon>Monogononta</taxon>
        <taxon>Pseudotrocha</taxon>
        <taxon>Ploima</taxon>
        <taxon>Brachionidae</taxon>
        <taxon>Brachionus</taxon>
    </lineage>
</organism>
<name>A0A3M7SNU4_BRAPC</name>
<keyword evidence="2" id="KW-1185">Reference proteome</keyword>
<reference evidence="1 2" key="1">
    <citation type="journal article" date="2018" name="Sci. Rep.">
        <title>Genomic signatures of local adaptation to the degree of environmental predictability in rotifers.</title>
        <authorList>
            <person name="Franch-Gras L."/>
            <person name="Hahn C."/>
            <person name="Garcia-Roger E.M."/>
            <person name="Carmona M.J."/>
            <person name="Serra M."/>
            <person name="Gomez A."/>
        </authorList>
    </citation>
    <scope>NUCLEOTIDE SEQUENCE [LARGE SCALE GENOMIC DNA]</scope>
    <source>
        <strain evidence="1">HYR1</strain>
    </source>
</reference>
<protein>
    <submittedName>
        <fullName evidence="1">Uncharacterized protein</fullName>
    </submittedName>
</protein>
<dbReference type="AlphaFoldDB" id="A0A3M7SNU4"/>
<dbReference type="EMBL" id="REGN01001050">
    <property type="protein sequence ID" value="RNA37409.1"/>
    <property type="molecule type" value="Genomic_DNA"/>
</dbReference>